<feature type="domain" description="FIP-RBD" evidence="10">
    <location>
        <begin position="464"/>
        <end position="526"/>
    </location>
</feature>
<evidence type="ECO:0000256" key="3">
    <source>
        <dbReference type="ARBA" id="ARBA00004654"/>
    </source>
</evidence>
<keyword evidence="4" id="KW-0813">Transport</keyword>
<evidence type="ECO:0000313" key="11">
    <source>
        <dbReference type="EMBL" id="CAD7248716.1"/>
    </source>
</evidence>
<dbReference type="SUPFAM" id="SSF144270">
    <property type="entry name" value="Eferin C-derminal domain-like"/>
    <property type="match status" value="1"/>
</dbReference>
<dbReference type="Pfam" id="PF09457">
    <property type="entry name" value="RBD-FIP"/>
    <property type="match status" value="1"/>
</dbReference>
<organism evidence="11">
    <name type="scientific">Darwinula stevensoni</name>
    <dbReference type="NCBI Taxonomy" id="69355"/>
    <lineage>
        <taxon>Eukaryota</taxon>
        <taxon>Metazoa</taxon>
        <taxon>Ecdysozoa</taxon>
        <taxon>Arthropoda</taxon>
        <taxon>Crustacea</taxon>
        <taxon>Oligostraca</taxon>
        <taxon>Ostracoda</taxon>
        <taxon>Podocopa</taxon>
        <taxon>Podocopida</taxon>
        <taxon>Darwinulocopina</taxon>
        <taxon>Darwinuloidea</taxon>
        <taxon>Darwinulidae</taxon>
        <taxon>Darwinula</taxon>
    </lineage>
</organism>
<dbReference type="EMBL" id="LR901480">
    <property type="protein sequence ID" value="CAD7248716.1"/>
    <property type="molecule type" value="Genomic_DNA"/>
</dbReference>
<evidence type="ECO:0000256" key="5">
    <source>
        <dbReference type="ARBA" id="ARBA00022753"/>
    </source>
</evidence>
<evidence type="ECO:0000256" key="7">
    <source>
        <dbReference type="ARBA" id="ARBA00023136"/>
    </source>
</evidence>
<dbReference type="Pfam" id="PF25450">
    <property type="entry name" value="Rab11-FIP3"/>
    <property type="match status" value="2"/>
</dbReference>
<evidence type="ECO:0000256" key="4">
    <source>
        <dbReference type="ARBA" id="ARBA00022448"/>
    </source>
</evidence>
<dbReference type="EMBL" id="CAJPEV010001963">
    <property type="protein sequence ID" value="CAG0895090.1"/>
    <property type="molecule type" value="Genomic_DNA"/>
</dbReference>
<dbReference type="InterPro" id="IPR057316">
    <property type="entry name" value="Rab11-FIP3/4_dom"/>
</dbReference>
<reference evidence="11" key="1">
    <citation type="submission" date="2020-11" db="EMBL/GenBank/DDBJ databases">
        <authorList>
            <person name="Tran Van P."/>
        </authorList>
    </citation>
    <scope>NUCLEOTIDE SEQUENCE</scope>
</reference>
<feature type="compositionally biased region" description="Polar residues" evidence="9">
    <location>
        <begin position="1"/>
        <end position="10"/>
    </location>
</feature>
<dbReference type="AlphaFoldDB" id="A0A7R8XFA8"/>
<evidence type="ECO:0000256" key="6">
    <source>
        <dbReference type="ARBA" id="ARBA00023054"/>
    </source>
</evidence>
<dbReference type="GO" id="GO:0030139">
    <property type="term" value="C:endocytic vesicle"/>
    <property type="evidence" value="ECO:0007669"/>
    <property type="project" value="TreeGrafter"/>
</dbReference>
<sequence>MFAGQANNDALAQPGLHEYQTEEEEPLSLIDDNNIPSGLPEPQKPVVLHHLPGMTSSNPIPNGHSFEIDYGGEQKFESDGGNTSSKEGEDEEEGEENDLHGSPDAFRSFPNRNSWLRTSLRRTPPRSALDSPHRRCGSLRVPNKPRLSSSALASALYRSSSFTSSGRGSGGDAEEHCSDVSLEEDVLDLNHKVQQLQDQVNALAESQTNTDDRYQRVKQENSSLTTRVHMLEEQLREVELRCEERLAEEQQRGRDLMARLDRERQLQLENYQIRYWSATLPGTHDNLTFCGTKSSTIQLIQLNLCGVEVQCPKLHGSHSLSATTSGLQSLERDHTLAQEEASRLRSQVERLKSEKGSVEDQLSESEHALSVLKEEHRKLQEACWQQQADFRQERSASNQLLEEMSKELNGLRHGTCTPACHRHPLLQDLQDEVQKLRDENERLRETNEELQATLLTKGLEEGRRLLSQSGLETSLASEFQEMTNDEVNHVYEALKDQQEVNSRLRAYIDGILLNIVENHPQLLEVKNKK</sequence>
<feature type="coiled-coil region" evidence="8">
    <location>
        <begin position="327"/>
        <end position="382"/>
    </location>
</feature>
<keyword evidence="6 8" id="KW-0175">Coiled coil</keyword>
<proteinExistence type="predicted"/>
<dbReference type="PROSITE" id="PS51511">
    <property type="entry name" value="FIP_RBD"/>
    <property type="match status" value="1"/>
</dbReference>
<gene>
    <name evidence="11" type="ORF">DSTB1V02_LOCUS8525</name>
</gene>
<evidence type="ECO:0000256" key="8">
    <source>
        <dbReference type="SAM" id="Coils"/>
    </source>
</evidence>
<dbReference type="GO" id="GO:0055038">
    <property type="term" value="C:recycling endosome membrane"/>
    <property type="evidence" value="ECO:0007669"/>
    <property type="project" value="UniProtKB-SubCell"/>
</dbReference>
<dbReference type="InterPro" id="IPR019018">
    <property type="entry name" value="Rab-bd_FIP-RBD"/>
</dbReference>
<keyword evidence="5" id="KW-0967">Endosome</keyword>
<keyword evidence="7" id="KW-0472">Membrane</keyword>
<feature type="coiled-coil region" evidence="8">
    <location>
        <begin position="179"/>
        <end position="248"/>
    </location>
</feature>
<dbReference type="Proteomes" id="UP000677054">
    <property type="component" value="Unassembled WGS sequence"/>
</dbReference>
<dbReference type="PANTHER" id="PTHR15726">
    <property type="entry name" value="RAB11-FAMILY INTERACTING PROTEIN"/>
    <property type="match status" value="1"/>
</dbReference>
<dbReference type="GO" id="GO:0032154">
    <property type="term" value="C:cleavage furrow"/>
    <property type="evidence" value="ECO:0007669"/>
    <property type="project" value="UniProtKB-SubCell"/>
</dbReference>
<comment type="subcellular location">
    <subcellularLocation>
        <location evidence="2">Cleavage furrow</location>
    </subcellularLocation>
    <subcellularLocation>
        <location evidence="1">Midbody</location>
    </subcellularLocation>
    <subcellularLocation>
        <location evidence="3">Recycling endosome membrane</location>
        <topology evidence="3">Peripheral membrane protein</topology>
    </subcellularLocation>
</comment>
<dbReference type="Gene3D" id="1.20.5.2440">
    <property type="match status" value="1"/>
</dbReference>
<evidence type="ECO:0000259" key="10">
    <source>
        <dbReference type="PROSITE" id="PS51511"/>
    </source>
</evidence>
<dbReference type="GO" id="GO:0030496">
    <property type="term" value="C:midbody"/>
    <property type="evidence" value="ECO:0007669"/>
    <property type="project" value="UniProtKB-SubCell"/>
</dbReference>
<dbReference type="InterPro" id="IPR037245">
    <property type="entry name" value="FIP-RBD_C_sf"/>
</dbReference>
<protein>
    <recommendedName>
        <fullName evidence="10">FIP-RBD domain-containing protein</fullName>
    </recommendedName>
</protein>
<dbReference type="GO" id="GO:0032456">
    <property type="term" value="P:endocytic recycling"/>
    <property type="evidence" value="ECO:0007669"/>
    <property type="project" value="TreeGrafter"/>
</dbReference>
<evidence type="ECO:0000256" key="1">
    <source>
        <dbReference type="ARBA" id="ARBA00004214"/>
    </source>
</evidence>
<accession>A0A7R8XFA8</accession>
<evidence type="ECO:0000256" key="9">
    <source>
        <dbReference type="SAM" id="MobiDB-lite"/>
    </source>
</evidence>
<dbReference type="OrthoDB" id="418358at2759"/>
<keyword evidence="12" id="KW-1185">Reference proteome</keyword>
<evidence type="ECO:0000313" key="12">
    <source>
        <dbReference type="Proteomes" id="UP000677054"/>
    </source>
</evidence>
<dbReference type="PANTHER" id="PTHR15726:SF7">
    <property type="entry name" value="NUCLEAR FALLOUT, ISOFORM J"/>
    <property type="match status" value="1"/>
</dbReference>
<dbReference type="GO" id="GO:0032465">
    <property type="term" value="P:regulation of cytokinesis"/>
    <property type="evidence" value="ECO:0007669"/>
    <property type="project" value="TreeGrafter"/>
</dbReference>
<feature type="coiled-coil region" evidence="8">
    <location>
        <begin position="426"/>
        <end position="456"/>
    </location>
</feature>
<dbReference type="InterPro" id="IPR051977">
    <property type="entry name" value="Rab11-interacting_regulator"/>
</dbReference>
<evidence type="ECO:0000256" key="2">
    <source>
        <dbReference type="ARBA" id="ARBA00004626"/>
    </source>
</evidence>
<name>A0A7R8XFA8_9CRUS</name>
<feature type="region of interest" description="Disordered" evidence="9">
    <location>
        <begin position="1"/>
        <end position="145"/>
    </location>
</feature>